<keyword evidence="3" id="KW-1185">Reference proteome</keyword>
<evidence type="ECO:0000259" key="1">
    <source>
        <dbReference type="PROSITE" id="PS50404"/>
    </source>
</evidence>
<dbReference type="Proteomes" id="UP000585474">
    <property type="component" value="Unassembled WGS sequence"/>
</dbReference>
<dbReference type="PANTHER" id="PTHR44750:SF1">
    <property type="entry name" value="GLUTATHIONE S-TRANSFERASE T1-RELATED"/>
    <property type="match status" value="1"/>
</dbReference>
<dbReference type="AlphaFoldDB" id="A0A7J0H077"/>
<dbReference type="EMBL" id="BJWL01000025">
    <property type="protein sequence ID" value="GFZ16480.1"/>
    <property type="molecule type" value="Genomic_DNA"/>
</dbReference>
<dbReference type="PANTHER" id="PTHR44750">
    <property type="entry name" value="GLUTATHIONE S-TRANSFERASE T1-RELATED"/>
    <property type="match status" value="1"/>
</dbReference>
<dbReference type="InterPro" id="IPR036249">
    <property type="entry name" value="Thioredoxin-like_sf"/>
</dbReference>
<protein>
    <submittedName>
        <fullName evidence="2">Glutathione S-transferase THETA 1</fullName>
    </submittedName>
</protein>
<sequence>MTLQVYADRHSQPSRAILIFCKVNGMDFEEIKVELFKRQHLNPEFKEAGTFMFG</sequence>
<evidence type="ECO:0000313" key="3">
    <source>
        <dbReference type="Proteomes" id="UP000585474"/>
    </source>
</evidence>
<reference evidence="2 3" key="1">
    <citation type="submission" date="2019-07" db="EMBL/GenBank/DDBJ databases">
        <title>De Novo Assembly of kiwifruit Actinidia rufa.</title>
        <authorList>
            <person name="Sugita-Konishi S."/>
            <person name="Sato K."/>
            <person name="Mori E."/>
            <person name="Abe Y."/>
            <person name="Kisaki G."/>
            <person name="Hamano K."/>
            <person name="Suezawa K."/>
            <person name="Otani M."/>
            <person name="Fukuda T."/>
            <person name="Manabe T."/>
            <person name="Gomi K."/>
            <person name="Tabuchi M."/>
            <person name="Akimitsu K."/>
            <person name="Kataoka I."/>
        </authorList>
    </citation>
    <scope>NUCLEOTIDE SEQUENCE [LARGE SCALE GENOMIC DNA]</scope>
    <source>
        <strain evidence="3">cv. Fuchu</strain>
    </source>
</reference>
<dbReference type="InterPro" id="IPR043377">
    <property type="entry name" value="GSTT1/2/3"/>
</dbReference>
<dbReference type="InterPro" id="IPR004045">
    <property type="entry name" value="Glutathione_S-Trfase_N"/>
</dbReference>
<dbReference type="Gene3D" id="3.40.30.10">
    <property type="entry name" value="Glutaredoxin"/>
    <property type="match status" value="1"/>
</dbReference>
<name>A0A7J0H077_9ERIC</name>
<keyword evidence="2" id="KW-0808">Transferase</keyword>
<feature type="domain" description="GST N-terminal" evidence="1">
    <location>
        <begin position="1"/>
        <end position="54"/>
    </location>
</feature>
<gene>
    <name evidence="2" type="ORF">Acr_25g0008890</name>
</gene>
<proteinExistence type="predicted"/>
<accession>A0A7J0H077</accession>
<organism evidence="2 3">
    <name type="scientific">Actinidia rufa</name>
    <dbReference type="NCBI Taxonomy" id="165716"/>
    <lineage>
        <taxon>Eukaryota</taxon>
        <taxon>Viridiplantae</taxon>
        <taxon>Streptophyta</taxon>
        <taxon>Embryophyta</taxon>
        <taxon>Tracheophyta</taxon>
        <taxon>Spermatophyta</taxon>
        <taxon>Magnoliopsida</taxon>
        <taxon>eudicotyledons</taxon>
        <taxon>Gunneridae</taxon>
        <taxon>Pentapetalae</taxon>
        <taxon>asterids</taxon>
        <taxon>Ericales</taxon>
        <taxon>Actinidiaceae</taxon>
        <taxon>Actinidia</taxon>
    </lineage>
</organism>
<dbReference type="PROSITE" id="PS50404">
    <property type="entry name" value="GST_NTER"/>
    <property type="match status" value="1"/>
</dbReference>
<evidence type="ECO:0000313" key="2">
    <source>
        <dbReference type="EMBL" id="GFZ16480.1"/>
    </source>
</evidence>
<comment type="caution">
    <text evidence="2">The sequence shown here is derived from an EMBL/GenBank/DDBJ whole genome shotgun (WGS) entry which is preliminary data.</text>
</comment>
<dbReference type="OrthoDB" id="945855at2759"/>
<dbReference type="SUPFAM" id="SSF52833">
    <property type="entry name" value="Thioredoxin-like"/>
    <property type="match status" value="1"/>
</dbReference>
<dbReference type="GO" id="GO:0016740">
    <property type="term" value="F:transferase activity"/>
    <property type="evidence" value="ECO:0007669"/>
    <property type="project" value="UniProtKB-KW"/>
</dbReference>